<keyword evidence="2" id="KW-1185">Reference proteome</keyword>
<evidence type="ECO:0000313" key="2">
    <source>
        <dbReference type="Proteomes" id="UP001519460"/>
    </source>
</evidence>
<protein>
    <recommendedName>
        <fullName evidence="3">Integrase catalytic domain-containing protein</fullName>
    </recommendedName>
</protein>
<gene>
    <name evidence="1" type="ORF">BaRGS_00018764</name>
</gene>
<dbReference type="SUPFAM" id="SSF53098">
    <property type="entry name" value="Ribonuclease H-like"/>
    <property type="match status" value="1"/>
</dbReference>
<dbReference type="EMBL" id="JACVVK020000131">
    <property type="protein sequence ID" value="KAK7490064.1"/>
    <property type="molecule type" value="Genomic_DNA"/>
</dbReference>
<evidence type="ECO:0000313" key="1">
    <source>
        <dbReference type="EMBL" id="KAK7490064.1"/>
    </source>
</evidence>
<dbReference type="InterPro" id="IPR036397">
    <property type="entry name" value="RNaseH_sf"/>
</dbReference>
<evidence type="ECO:0008006" key="3">
    <source>
        <dbReference type="Google" id="ProtNLM"/>
    </source>
</evidence>
<name>A0ABD0KS74_9CAEN</name>
<sequence length="180" mass="20543">MCYKTTCKTCQKPTWAGVYSLPLKIELWETFGCVWCEKFAAKGCATQNIPREALKVYIANCWVCQQKAVRHRTFPGKLLRCTLPTVGCVSKRLCDRKPILTKEVMSRAQIDLIDYQSMPDGNYKWLLVLKDHLTKFCVLRPMTSKHASEVATQLVDMSCIFEAPAILQSLIKQKDSPLCF</sequence>
<dbReference type="InterPro" id="IPR012337">
    <property type="entry name" value="RNaseH-like_sf"/>
</dbReference>
<reference evidence="1 2" key="1">
    <citation type="journal article" date="2023" name="Sci. Data">
        <title>Genome assembly of the Korean intertidal mud-creeper Batillaria attramentaria.</title>
        <authorList>
            <person name="Patra A.K."/>
            <person name="Ho P.T."/>
            <person name="Jun S."/>
            <person name="Lee S.J."/>
            <person name="Kim Y."/>
            <person name="Won Y.J."/>
        </authorList>
    </citation>
    <scope>NUCLEOTIDE SEQUENCE [LARGE SCALE GENOMIC DNA]</scope>
    <source>
        <strain evidence="1">Wonlab-2016</strain>
    </source>
</reference>
<accession>A0ABD0KS74</accession>
<dbReference type="AlphaFoldDB" id="A0ABD0KS74"/>
<comment type="caution">
    <text evidence="1">The sequence shown here is derived from an EMBL/GenBank/DDBJ whole genome shotgun (WGS) entry which is preliminary data.</text>
</comment>
<proteinExistence type="predicted"/>
<organism evidence="1 2">
    <name type="scientific">Batillaria attramentaria</name>
    <dbReference type="NCBI Taxonomy" id="370345"/>
    <lineage>
        <taxon>Eukaryota</taxon>
        <taxon>Metazoa</taxon>
        <taxon>Spiralia</taxon>
        <taxon>Lophotrochozoa</taxon>
        <taxon>Mollusca</taxon>
        <taxon>Gastropoda</taxon>
        <taxon>Caenogastropoda</taxon>
        <taxon>Sorbeoconcha</taxon>
        <taxon>Cerithioidea</taxon>
        <taxon>Batillariidae</taxon>
        <taxon>Batillaria</taxon>
    </lineage>
</organism>
<dbReference type="Proteomes" id="UP001519460">
    <property type="component" value="Unassembled WGS sequence"/>
</dbReference>
<dbReference type="Gene3D" id="3.30.420.10">
    <property type="entry name" value="Ribonuclease H-like superfamily/Ribonuclease H"/>
    <property type="match status" value="1"/>
</dbReference>